<comment type="similarity">
    <text evidence="1">Belongs to the virb1 family.</text>
</comment>
<dbReference type="EMBL" id="CP001016">
    <property type="protein sequence ID" value="ACB96318.1"/>
    <property type="molecule type" value="Genomic_DNA"/>
</dbReference>
<feature type="domain" description="Transglycosylase SLT" evidence="4">
    <location>
        <begin position="39"/>
        <end position="136"/>
    </location>
</feature>
<feature type="compositionally biased region" description="Pro residues" evidence="2">
    <location>
        <begin position="248"/>
        <end position="259"/>
    </location>
</feature>
<dbReference type="RefSeq" id="WP_012385669.1">
    <property type="nucleotide sequence ID" value="NC_010581.1"/>
</dbReference>
<dbReference type="STRING" id="395963.Bind_2746"/>
<dbReference type="SUPFAM" id="SSF53955">
    <property type="entry name" value="Lysozyme-like"/>
    <property type="match status" value="1"/>
</dbReference>
<evidence type="ECO:0000313" key="6">
    <source>
        <dbReference type="Proteomes" id="UP000001695"/>
    </source>
</evidence>
<reference evidence="5 6" key="2">
    <citation type="journal article" date="2010" name="J. Bacteriol.">
        <title>Complete genome sequence of Beijerinckia indica subsp. indica.</title>
        <authorList>
            <person name="Tamas I."/>
            <person name="Dedysh S.N."/>
            <person name="Liesack W."/>
            <person name="Stott M.B."/>
            <person name="Alam M."/>
            <person name="Murrell J.C."/>
            <person name="Dunfield P.F."/>
        </authorList>
    </citation>
    <scope>NUCLEOTIDE SEQUENCE [LARGE SCALE GENOMIC DNA]</scope>
    <source>
        <strain evidence="6">ATCC 9039 / DSM 1715 / NCIMB 8712</strain>
    </source>
</reference>
<dbReference type="Gene3D" id="1.10.530.10">
    <property type="match status" value="1"/>
</dbReference>
<evidence type="ECO:0000259" key="4">
    <source>
        <dbReference type="Pfam" id="PF01464"/>
    </source>
</evidence>
<reference evidence="6" key="1">
    <citation type="submission" date="2008-03" db="EMBL/GenBank/DDBJ databases">
        <title>Complete sequence of chromosome of Beijerinckia indica subsp. indica ATCC 9039.</title>
        <authorList>
            <consortium name="US DOE Joint Genome Institute"/>
            <person name="Copeland A."/>
            <person name="Lucas S."/>
            <person name="Lapidus A."/>
            <person name="Glavina del Rio T."/>
            <person name="Dalin E."/>
            <person name="Tice H."/>
            <person name="Bruce D."/>
            <person name="Goodwin L."/>
            <person name="Pitluck S."/>
            <person name="LaButti K."/>
            <person name="Schmutz J."/>
            <person name="Larimer F."/>
            <person name="Land M."/>
            <person name="Hauser L."/>
            <person name="Kyrpides N."/>
            <person name="Mikhailova N."/>
            <person name="Dunfield P.F."/>
            <person name="Dedysh S.N."/>
            <person name="Liesack W."/>
            <person name="Saw J.H."/>
            <person name="Alam M."/>
            <person name="Chen Y."/>
            <person name="Murrell J.C."/>
            <person name="Richardson P."/>
        </authorList>
    </citation>
    <scope>NUCLEOTIDE SEQUENCE [LARGE SCALE GENOMIC DNA]</scope>
    <source>
        <strain evidence="6">ATCC 9039 / DSM 1715 / NCIMB 8712</strain>
    </source>
</reference>
<organism evidence="5 6">
    <name type="scientific">Beijerinckia indica subsp. indica (strain ATCC 9039 / DSM 1715 / NCIMB 8712)</name>
    <dbReference type="NCBI Taxonomy" id="395963"/>
    <lineage>
        <taxon>Bacteria</taxon>
        <taxon>Pseudomonadati</taxon>
        <taxon>Pseudomonadota</taxon>
        <taxon>Alphaproteobacteria</taxon>
        <taxon>Hyphomicrobiales</taxon>
        <taxon>Beijerinckiaceae</taxon>
        <taxon>Beijerinckia</taxon>
    </lineage>
</organism>
<evidence type="ECO:0000256" key="3">
    <source>
        <dbReference type="SAM" id="SignalP"/>
    </source>
</evidence>
<dbReference type="OrthoDB" id="9788661at2"/>
<evidence type="ECO:0000313" key="5">
    <source>
        <dbReference type="EMBL" id="ACB96318.1"/>
    </source>
</evidence>
<sequence>MIGFPIRAAAIACLPLSAIALADKVYAETTPALDAKIAHYAAMHGVPERLVHRIVRRESKGNPHLVSRGNLGLMQIKYATARSMGYSGSPQGLLDAETNLAYAVPYLANAYRLAGGNEDRAVTLYAAGYYYTAKSKNMLGELRTADSAPISSRPIMAMAPAAREMSRDLALARSEYEMAHQQSGSQLASTPVEMASSSMPVVVPLPPVRPTLAGEAPREERNPGEYQVASLDAGMTGGSFPDKAPVVAPLPPPRPFSAY</sequence>
<dbReference type="CAZy" id="GH23">
    <property type="family name" value="Glycoside Hydrolase Family 23"/>
</dbReference>
<dbReference type="KEGG" id="bid:Bind_2746"/>
<dbReference type="HOGENOM" id="CLU_1072244_0_0_5"/>
<evidence type="ECO:0000256" key="2">
    <source>
        <dbReference type="SAM" id="MobiDB-lite"/>
    </source>
</evidence>
<dbReference type="Proteomes" id="UP000001695">
    <property type="component" value="Chromosome"/>
</dbReference>
<dbReference type="CDD" id="cd00254">
    <property type="entry name" value="LT-like"/>
    <property type="match status" value="1"/>
</dbReference>
<protein>
    <submittedName>
        <fullName evidence="5">Lytic transglycosylase catalytic</fullName>
    </submittedName>
</protein>
<evidence type="ECO:0000256" key="1">
    <source>
        <dbReference type="ARBA" id="ARBA00009387"/>
    </source>
</evidence>
<dbReference type="AlphaFoldDB" id="B2IJU3"/>
<proteinExistence type="inferred from homology"/>
<feature type="region of interest" description="Disordered" evidence="2">
    <location>
        <begin position="206"/>
        <end position="259"/>
    </location>
</feature>
<dbReference type="InterPro" id="IPR023346">
    <property type="entry name" value="Lysozyme-like_dom_sf"/>
</dbReference>
<dbReference type="Pfam" id="PF01464">
    <property type="entry name" value="SLT"/>
    <property type="match status" value="1"/>
</dbReference>
<dbReference type="InterPro" id="IPR008258">
    <property type="entry name" value="Transglycosylase_SLT_dom_1"/>
</dbReference>
<keyword evidence="3" id="KW-0732">Signal</keyword>
<dbReference type="eggNOG" id="COG0741">
    <property type="taxonomic scope" value="Bacteria"/>
</dbReference>
<feature type="signal peptide" evidence="3">
    <location>
        <begin position="1"/>
        <end position="22"/>
    </location>
</feature>
<keyword evidence="6" id="KW-1185">Reference proteome</keyword>
<accession>B2IJU3</accession>
<feature type="chain" id="PRO_5002778984" evidence="3">
    <location>
        <begin position="23"/>
        <end position="259"/>
    </location>
</feature>
<gene>
    <name evidence="5" type="ordered locus">Bind_2746</name>
</gene>
<name>B2IJU3_BEII9</name>